<accession>A0ABX1VJ53</accession>
<proteinExistence type="predicted"/>
<evidence type="ECO:0000256" key="2">
    <source>
        <dbReference type="ARBA" id="ARBA00022692"/>
    </source>
</evidence>
<dbReference type="PANTHER" id="PTHR36974:SF1">
    <property type="entry name" value="DOXX FAMILY MEMBRANE PROTEIN"/>
    <property type="match status" value="1"/>
</dbReference>
<keyword evidence="8" id="KW-1185">Reference proteome</keyword>
<dbReference type="EMBL" id="WTPX01000158">
    <property type="protein sequence ID" value="NNJ27486.1"/>
    <property type="molecule type" value="Genomic_DNA"/>
</dbReference>
<sequence length="145" mass="16062">MLRLRTAARWSLAAAFVGAGLNHFFNPHFYLSLVPPQLPAPGVWNAVAGAAEIAGGIGLLIPWLRKAAMWGLIAMLVGFLWVHLEMIVNPDRTDAGRAAPLWLLWARLPLQGVLIAWTWWVGREAPKDHSPRPPVEEHRGERGRG</sequence>
<keyword evidence="2 6" id="KW-0812">Transmembrane</keyword>
<comment type="subcellular location">
    <subcellularLocation>
        <location evidence="1">Membrane</location>
        <topology evidence="1">Multi-pass membrane protein</topology>
    </subcellularLocation>
</comment>
<keyword evidence="3 6" id="KW-1133">Transmembrane helix</keyword>
<evidence type="ECO:0000256" key="4">
    <source>
        <dbReference type="ARBA" id="ARBA00023136"/>
    </source>
</evidence>
<evidence type="ECO:0008006" key="9">
    <source>
        <dbReference type="Google" id="ProtNLM"/>
    </source>
</evidence>
<dbReference type="Proteomes" id="UP000609651">
    <property type="component" value="Unassembled WGS sequence"/>
</dbReference>
<dbReference type="PANTHER" id="PTHR36974">
    <property type="entry name" value="MEMBRANE PROTEIN-RELATED"/>
    <property type="match status" value="1"/>
</dbReference>
<evidence type="ECO:0000313" key="7">
    <source>
        <dbReference type="EMBL" id="NNJ27486.1"/>
    </source>
</evidence>
<evidence type="ECO:0000256" key="1">
    <source>
        <dbReference type="ARBA" id="ARBA00004141"/>
    </source>
</evidence>
<dbReference type="InterPro" id="IPR032808">
    <property type="entry name" value="DoxX"/>
</dbReference>
<feature type="region of interest" description="Disordered" evidence="5">
    <location>
        <begin position="126"/>
        <end position="145"/>
    </location>
</feature>
<gene>
    <name evidence="7" type="ORF">LzC2_35910</name>
</gene>
<feature type="transmembrane region" description="Helical" evidence="6">
    <location>
        <begin position="12"/>
        <end position="31"/>
    </location>
</feature>
<evidence type="ECO:0000313" key="8">
    <source>
        <dbReference type="Proteomes" id="UP000609651"/>
    </source>
</evidence>
<comment type="caution">
    <text evidence="7">The sequence shown here is derived from an EMBL/GenBank/DDBJ whole genome shotgun (WGS) entry which is preliminary data.</text>
</comment>
<keyword evidence="4 6" id="KW-0472">Membrane</keyword>
<protein>
    <recommendedName>
        <fullName evidence="9">DoxX family membrane protein</fullName>
    </recommendedName>
</protein>
<evidence type="ECO:0000256" key="5">
    <source>
        <dbReference type="SAM" id="MobiDB-lite"/>
    </source>
</evidence>
<reference evidence="7 8" key="1">
    <citation type="journal article" date="2020" name="Syst. Appl. Microbiol.">
        <title>Alienimonas chondri sp. nov., a novel planctomycete isolated from the biofilm of the red alga Chondrus crispus.</title>
        <authorList>
            <person name="Vitorino I."/>
            <person name="Albuquerque L."/>
            <person name="Wiegand S."/>
            <person name="Kallscheuer N."/>
            <person name="da Costa M.S."/>
            <person name="Lobo-da-Cunha A."/>
            <person name="Jogler C."/>
            <person name="Lage O.M."/>
        </authorList>
    </citation>
    <scope>NUCLEOTIDE SEQUENCE [LARGE SCALE GENOMIC DNA]</scope>
    <source>
        <strain evidence="7 8">LzC2</strain>
    </source>
</reference>
<name>A0ABX1VJ53_9PLAN</name>
<organism evidence="7 8">
    <name type="scientific">Alienimonas chondri</name>
    <dbReference type="NCBI Taxonomy" id="2681879"/>
    <lineage>
        <taxon>Bacteria</taxon>
        <taxon>Pseudomonadati</taxon>
        <taxon>Planctomycetota</taxon>
        <taxon>Planctomycetia</taxon>
        <taxon>Planctomycetales</taxon>
        <taxon>Planctomycetaceae</taxon>
        <taxon>Alienimonas</taxon>
    </lineage>
</organism>
<dbReference type="Pfam" id="PF07681">
    <property type="entry name" value="DoxX"/>
    <property type="match status" value="1"/>
</dbReference>
<feature type="transmembrane region" description="Helical" evidence="6">
    <location>
        <begin position="104"/>
        <end position="122"/>
    </location>
</feature>
<evidence type="ECO:0000256" key="3">
    <source>
        <dbReference type="ARBA" id="ARBA00022989"/>
    </source>
</evidence>
<evidence type="ECO:0000256" key="6">
    <source>
        <dbReference type="SAM" id="Phobius"/>
    </source>
</evidence>
<feature type="transmembrane region" description="Helical" evidence="6">
    <location>
        <begin position="68"/>
        <end position="84"/>
    </location>
</feature>
<dbReference type="RefSeq" id="WP_171189396.1">
    <property type="nucleotide sequence ID" value="NZ_WTPX01000158.1"/>
</dbReference>
<feature type="transmembrane region" description="Helical" evidence="6">
    <location>
        <begin position="43"/>
        <end position="61"/>
    </location>
</feature>